<evidence type="ECO:0000256" key="3">
    <source>
        <dbReference type="ARBA" id="ARBA00022553"/>
    </source>
</evidence>
<dbReference type="OrthoDB" id="9766019at2"/>
<dbReference type="NCBIfam" id="NF001413">
    <property type="entry name" value="PRK00290.1"/>
    <property type="match status" value="1"/>
</dbReference>
<dbReference type="Pfam" id="PF00012">
    <property type="entry name" value="HSP70"/>
    <property type="match status" value="1"/>
</dbReference>
<feature type="coiled-coil region" evidence="10">
    <location>
        <begin position="248"/>
        <end position="275"/>
    </location>
</feature>
<feature type="compositionally biased region" description="Basic and acidic residues" evidence="11">
    <location>
        <begin position="510"/>
        <end position="530"/>
    </location>
</feature>
<dbReference type="NCBIfam" id="TIGR02350">
    <property type="entry name" value="prok_dnaK"/>
    <property type="match status" value="1"/>
</dbReference>
<evidence type="ECO:0000256" key="11">
    <source>
        <dbReference type="SAM" id="MobiDB-lite"/>
    </source>
</evidence>
<dbReference type="SUPFAM" id="SSF53067">
    <property type="entry name" value="Actin-like ATPase domain"/>
    <property type="match status" value="2"/>
</dbReference>
<organism evidence="12 13">
    <name type="scientific">Gimesia alba</name>
    <dbReference type="NCBI Taxonomy" id="2527973"/>
    <lineage>
        <taxon>Bacteria</taxon>
        <taxon>Pseudomonadati</taxon>
        <taxon>Planctomycetota</taxon>
        <taxon>Planctomycetia</taxon>
        <taxon>Planctomycetales</taxon>
        <taxon>Planctomycetaceae</taxon>
        <taxon>Gimesia</taxon>
    </lineage>
</organism>
<keyword evidence="13" id="KW-1185">Reference proteome</keyword>
<dbReference type="InterPro" id="IPR013126">
    <property type="entry name" value="Hsp_70_fam"/>
</dbReference>
<dbReference type="InterPro" id="IPR018181">
    <property type="entry name" value="Heat_shock_70_CS"/>
</dbReference>
<dbReference type="GO" id="GO:0005524">
    <property type="term" value="F:ATP binding"/>
    <property type="evidence" value="ECO:0007669"/>
    <property type="project" value="UniProtKB-UniRule"/>
</dbReference>
<evidence type="ECO:0000256" key="5">
    <source>
        <dbReference type="ARBA" id="ARBA00022840"/>
    </source>
</evidence>
<dbReference type="PROSITE" id="PS01036">
    <property type="entry name" value="HSP70_3"/>
    <property type="match status" value="1"/>
</dbReference>
<keyword evidence="4 8" id="KW-0547">Nucleotide-binding</keyword>
<dbReference type="GO" id="GO:0140662">
    <property type="term" value="F:ATP-dependent protein folding chaperone"/>
    <property type="evidence" value="ECO:0007669"/>
    <property type="project" value="InterPro"/>
</dbReference>
<evidence type="ECO:0000313" key="13">
    <source>
        <dbReference type="Proteomes" id="UP000317171"/>
    </source>
</evidence>
<evidence type="ECO:0000256" key="1">
    <source>
        <dbReference type="ARBA" id="ARBA00007381"/>
    </source>
</evidence>
<keyword evidence="10" id="KW-0175">Coiled coil</keyword>
<dbReference type="EMBL" id="CP036269">
    <property type="protein sequence ID" value="QDT42055.1"/>
    <property type="molecule type" value="Genomic_DNA"/>
</dbReference>
<evidence type="ECO:0000313" key="12">
    <source>
        <dbReference type="EMBL" id="QDT42055.1"/>
    </source>
</evidence>
<reference evidence="12 13" key="1">
    <citation type="submission" date="2019-02" db="EMBL/GenBank/DDBJ databases">
        <title>Deep-cultivation of Planctomycetes and their phenomic and genomic characterization uncovers novel biology.</title>
        <authorList>
            <person name="Wiegand S."/>
            <person name="Jogler M."/>
            <person name="Boedeker C."/>
            <person name="Pinto D."/>
            <person name="Vollmers J."/>
            <person name="Rivas-Marin E."/>
            <person name="Kohn T."/>
            <person name="Peeters S.H."/>
            <person name="Heuer A."/>
            <person name="Rast P."/>
            <person name="Oberbeckmann S."/>
            <person name="Bunk B."/>
            <person name="Jeske O."/>
            <person name="Meyerdierks A."/>
            <person name="Storesund J.E."/>
            <person name="Kallscheuer N."/>
            <person name="Luecker S."/>
            <person name="Lage O.M."/>
            <person name="Pohl T."/>
            <person name="Merkel B.J."/>
            <person name="Hornburger P."/>
            <person name="Mueller R.-W."/>
            <person name="Bruemmer F."/>
            <person name="Labrenz M."/>
            <person name="Spormann A.M."/>
            <person name="Op den Camp H."/>
            <person name="Overmann J."/>
            <person name="Amann R."/>
            <person name="Jetten M.S.M."/>
            <person name="Mascher T."/>
            <person name="Medema M.H."/>
            <person name="Devos D.P."/>
            <person name="Kaster A.-K."/>
            <person name="Ovreas L."/>
            <person name="Rohde M."/>
            <person name="Galperin M.Y."/>
            <person name="Jogler C."/>
        </authorList>
    </citation>
    <scope>NUCLEOTIDE SEQUENCE [LARGE SCALE GENOMIC DNA]</scope>
    <source>
        <strain evidence="12 13">Pan241w</strain>
    </source>
</reference>
<dbReference type="CDD" id="cd10234">
    <property type="entry name" value="ASKHA_NBD_HSP70_DnaK-like"/>
    <property type="match status" value="1"/>
</dbReference>
<accession>A0A517RDU9</accession>
<comment type="induction">
    <text evidence="8">By stress conditions e.g. heat shock.</text>
</comment>
<dbReference type="FunFam" id="3.30.420.40:FF:000004">
    <property type="entry name" value="Molecular chaperone DnaK"/>
    <property type="match status" value="1"/>
</dbReference>
<dbReference type="SUPFAM" id="SSF100934">
    <property type="entry name" value="Heat shock protein 70kD (HSP70), C-terminal subdomain"/>
    <property type="match status" value="1"/>
</dbReference>
<protein>
    <recommendedName>
        <fullName evidence="2 8">Chaperone protein DnaK</fullName>
    </recommendedName>
    <alternativeName>
        <fullName evidence="8">HSP70</fullName>
    </alternativeName>
    <alternativeName>
        <fullName evidence="8">Heat shock 70 kDa protein</fullName>
    </alternativeName>
    <alternativeName>
        <fullName evidence="8">Heat shock protein 70</fullName>
    </alternativeName>
</protein>
<evidence type="ECO:0000256" key="6">
    <source>
        <dbReference type="ARBA" id="ARBA00023016"/>
    </source>
</evidence>
<dbReference type="PRINTS" id="PR00301">
    <property type="entry name" value="HEATSHOCK70"/>
</dbReference>
<feature type="modified residue" description="Phosphothreonine; by autocatalysis" evidence="8">
    <location>
        <position position="199"/>
    </location>
</feature>
<dbReference type="RefSeq" id="WP_145214618.1">
    <property type="nucleotide sequence ID" value="NZ_CP036269.1"/>
</dbReference>
<dbReference type="KEGG" id="gaz:Pan241w_21360"/>
<keyword evidence="3 8" id="KW-0597">Phosphoprotein</keyword>
<proteinExistence type="evidence at transcript level"/>
<dbReference type="Gene3D" id="3.90.640.10">
    <property type="entry name" value="Actin, Chain A, domain 4"/>
    <property type="match status" value="1"/>
</dbReference>
<dbReference type="Gene3D" id="2.60.34.10">
    <property type="entry name" value="Substrate Binding Domain Of DNAk, Chain A, domain 1"/>
    <property type="match status" value="1"/>
</dbReference>
<name>A0A517RDU9_9PLAN</name>
<dbReference type="Gene3D" id="3.30.420.40">
    <property type="match status" value="2"/>
</dbReference>
<comment type="function">
    <text evidence="8">Acts as a chaperone.</text>
</comment>
<dbReference type="SUPFAM" id="SSF100920">
    <property type="entry name" value="Heat shock protein 70kD (HSP70), peptide-binding domain"/>
    <property type="match status" value="1"/>
</dbReference>
<dbReference type="FunFam" id="1.20.1270.10:FF:000001">
    <property type="entry name" value="Molecular chaperone DnaK"/>
    <property type="match status" value="1"/>
</dbReference>
<keyword evidence="5 8" id="KW-0067">ATP-binding</keyword>
<feature type="region of interest" description="Disordered" evidence="11">
    <location>
        <begin position="493"/>
        <end position="531"/>
    </location>
</feature>
<dbReference type="InterPro" id="IPR029048">
    <property type="entry name" value="HSP70_C_sf"/>
</dbReference>
<evidence type="ECO:0000256" key="9">
    <source>
        <dbReference type="RuleBase" id="RU003322"/>
    </source>
</evidence>
<dbReference type="PROSITE" id="PS00329">
    <property type="entry name" value="HSP70_2"/>
    <property type="match status" value="1"/>
</dbReference>
<dbReference type="InterPro" id="IPR029047">
    <property type="entry name" value="HSP70_peptide-bd_sf"/>
</dbReference>
<comment type="similarity">
    <text evidence="1 8 9">Belongs to the heat shock protein 70 family.</text>
</comment>
<dbReference type="PANTHER" id="PTHR19375">
    <property type="entry name" value="HEAT SHOCK PROTEIN 70KDA"/>
    <property type="match status" value="1"/>
</dbReference>
<dbReference type="HAMAP" id="MF_00332">
    <property type="entry name" value="DnaK"/>
    <property type="match status" value="1"/>
</dbReference>
<dbReference type="FunFam" id="3.90.640.10:FF:000003">
    <property type="entry name" value="Molecular chaperone DnaK"/>
    <property type="match status" value="1"/>
</dbReference>
<dbReference type="Proteomes" id="UP000317171">
    <property type="component" value="Chromosome"/>
</dbReference>
<dbReference type="InterPro" id="IPR043129">
    <property type="entry name" value="ATPase_NBD"/>
</dbReference>
<evidence type="ECO:0000256" key="2">
    <source>
        <dbReference type="ARBA" id="ARBA00014415"/>
    </source>
</evidence>
<keyword evidence="6 8" id="KW-0346">Stress response</keyword>
<dbReference type="FunFam" id="2.60.34.10:FF:000014">
    <property type="entry name" value="Chaperone protein DnaK HSP70"/>
    <property type="match status" value="1"/>
</dbReference>
<dbReference type="InterPro" id="IPR012725">
    <property type="entry name" value="Chaperone_DnaK"/>
</dbReference>
<dbReference type="Gene3D" id="1.20.1270.10">
    <property type="match status" value="1"/>
</dbReference>
<evidence type="ECO:0000256" key="4">
    <source>
        <dbReference type="ARBA" id="ARBA00022741"/>
    </source>
</evidence>
<gene>
    <name evidence="12" type="primary">dnaK_2</name>
    <name evidence="8" type="synonym">dnaK</name>
    <name evidence="12" type="ORF">Pan241w_21360</name>
</gene>
<keyword evidence="7 8" id="KW-0143">Chaperone</keyword>
<evidence type="ECO:0000256" key="10">
    <source>
        <dbReference type="SAM" id="Coils"/>
    </source>
</evidence>
<evidence type="ECO:0000256" key="7">
    <source>
        <dbReference type="ARBA" id="ARBA00023186"/>
    </source>
</evidence>
<evidence type="ECO:0000256" key="8">
    <source>
        <dbReference type="HAMAP-Rule" id="MF_00332"/>
    </source>
</evidence>
<feature type="region of interest" description="Disordered" evidence="11">
    <location>
        <begin position="600"/>
        <end position="635"/>
    </location>
</feature>
<dbReference type="PROSITE" id="PS00297">
    <property type="entry name" value="HSP70_1"/>
    <property type="match status" value="1"/>
</dbReference>
<sequence>MSSGEKIIGIDLGTTNSVVSIMEGGEAKVIPNLEGNRITPSVVAFTDKGETLVGEPAKRQAVTNPKNTVYSVKRFMGRRHNEVQSEEKIVPYKIIGGPEEYVKIEAGSKTYTPPEISASILRKLKEAAESYLGHKVNKAVVTVPAYFNDAQRQATKDAGQIAGLDVSRIINEPTAAALAYGLEKKNDEKIVVFDFGGGTFDVSVLEVGDEIIETLSTNGDGHLGGDDFDEELINHIADEFKKEQGIDLRDDAMALQRLREAAEKAKKELSSSQTTDINLPFITADSSGAKHLQMAITRSEFEKLIDPLVERCRKPVEQAMKDAGLSSSDIDEVVLVGGSTRVPKVQEFVKKIFGKEPHKGVNPDEVVSIGAAIQGGIISGDVQDVVLLDVTPLSLGIETEGGVMTKLVERNTTIPVTKDQTFSTAADNQTAVTVRVFQGERQMANDNRLLGQFNLEELPPAPRGVPQIKVVFDIDVNGILNVSAKDVATGKETSVRIEQSSGLSEAEIEDMQRQAEAHADEDKKKKELAEAKNNGSRIVYDVEKLLKEHAEKIDAASKSAIEASVKKVNDALETEDAAAINTACEELQQATHAFTEQMYKESQAAGGEGAAAGGEEASAGGDEEEVIDAEFEKKD</sequence>
<dbReference type="AlphaFoldDB" id="A0A517RDU9"/>
<dbReference type="GO" id="GO:0051082">
    <property type="term" value="F:unfolded protein binding"/>
    <property type="evidence" value="ECO:0007669"/>
    <property type="project" value="InterPro"/>
</dbReference>
<dbReference type="NCBIfam" id="NF003520">
    <property type="entry name" value="PRK05183.1"/>
    <property type="match status" value="1"/>
</dbReference>